<name>A0A2H3CRT9_9AGAR</name>
<dbReference type="EMBL" id="KZ293415">
    <property type="protein sequence ID" value="PBK78853.1"/>
    <property type="molecule type" value="Genomic_DNA"/>
</dbReference>
<sequence>MPLQVRALLFSFRPSARWDPGDIVAEFSLVFPNFDVAQHLTITSISLHCIGPWRGVSMPKETLVKVSVRLPDLSAESGRI</sequence>
<keyword evidence="2" id="KW-1185">Reference proteome</keyword>
<dbReference type="AlphaFoldDB" id="A0A2H3CRT9"/>
<accession>A0A2H3CRT9</accession>
<organism evidence="1 2">
    <name type="scientific">Armillaria solidipes</name>
    <dbReference type="NCBI Taxonomy" id="1076256"/>
    <lineage>
        <taxon>Eukaryota</taxon>
        <taxon>Fungi</taxon>
        <taxon>Dikarya</taxon>
        <taxon>Basidiomycota</taxon>
        <taxon>Agaricomycotina</taxon>
        <taxon>Agaricomycetes</taxon>
        <taxon>Agaricomycetidae</taxon>
        <taxon>Agaricales</taxon>
        <taxon>Marasmiineae</taxon>
        <taxon>Physalacriaceae</taxon>
        <taxon>Armillaria</taxon>
    </lineage>
</organism>
<reference evidence="2" key="1">
    <citation type="journal article" date="2017" name="Nat. Ecol. Evol.">
        <title>Genome expansion and lineage-specific genetic innovations in the forest pathogenic fungi Armillaria.</title>
        <authorList>
            <person name="Sipos G."/>
            <person name="Prasanna A.N."/>
            <person name="Walter M.C."/>
            <person name="O'Connor E."/>
            <person name="Balint B."/>
            <person name="Krizsan K."/>
            <person name="Kiss B."/>
            <person name="Hess J."/>
            <person name="Varga T."/>
            <person name="Slot J."/>
            <person name="Riley R."/>
            <person name="Boka B."/>
            <person name="Rigling D."/>
            <person name="Barry K."/>
            <person name="Lee J."/>
            <person name="Mihaltcheva S."/>
            <person name="LaButti K."/>
            <person name="Lipzen A."/>
            <person name="Waldron R."/>
            <person name="Moloney N.M."/>
            <person name="Sperisen C."/>
            <person name="Kredics L."/>
            <person name="Vagvoelgyi C."/>
            <person name="Patrignani A."/>
            <person name="Fitzpatrick D."/>
            <person name="Nagy I."/>
            <person name="Doyle S."/>
            <person name="Anderson J.B."/>
            <person name="Grigoriev I.V."/>
            <person name="Gueldener U."/>
            <person name="Muensterkoetter M."/>
            <person name="Nagy L.G."/>
        </authorList>
    </citation>
    <scope>NUCLEOTIDE SEQUENCE [LARGE SCALE GENOMIC DNA]</scope>
    <source>
        <strain evidence="2">28-4</strain>
    </source>
</reference>
<gene>
    <name evidence="1" type="ORF">ARMSODRAFT_58157</name>
</gene>
<dbReference type="Proteomes" id="UP000218334">
    <property type="component" value="Unassembled WGS sequence"/>
</dbReference>
<proteinExistence type="predicted"/>
<evidence type="ECO:0000313" key="2">
    <source>
        <dbReference type="Proteomes" id="UP000218334"/>
    </source>
</evidence>
<protein>
    <submittedName>
        <fullName evidence="1">Uncharacterized protein</fullName>
    </submittedName>
</protein>
<evidence type="ECO:0000313" key="1">
    <source>
        <dbReference type="EMBL" id="PBK78853.1"/>
    </source>
</evidence>